<feature type="signal peptide" evidence="1">
    <location>
        <begin position="1"/>
        <end position="18"/>
    </location>
</feature>
<dbReference type="AlphaFoldDB" id="A0A7J6NUT8"/>
<proteinExistence type="predicted"/>
<evidence type="ECO:0000256" key="1">
    <source>
        <dbReference type="SAM" id="SignalP"/>
    </source>
</evidence>
<organism evidence="2 3">
    <name type="scientific">Perkinsus olseni</name>
    <name type="common">Perkinsus atlanticus</name>
    <dbReference type="NCBI Taxonomy" id="32597"/>
    <lineage>
        <taxon>Eukaryota</taxon>
        <taxon>Sar</taxon>
        <taxon>Alveolata</taxon>
        <taxon>Perkinsozoa</taxon>
        <taxon>Perkinsea</taxon>
        <taxon>Perkinsida</taxon>
        <taxon>Perkinsidae</taxon>
        <taxon>Perkinsus</taxon>
    </lineage>
</organism>
<sequence length="109" mass="12374">MATILRLLLPLLLAIVGALDVRIRCAGGRQSYHGTLDIQRVFDHYFFVSNPEVMAGARKILKNSCGLNVHEELFLEVYVFDDFMVTNLDDTTYAIAKRSRNVDLDVVRD</sequence>
<dbReference type="EMBL" id="JABANP010000189">
    <property type="protein sequence ID" value="KAF4687340.1"/>
    <property type="molecule type" value="Genomic_DNA"/>
</dbReference>
<protein>
    <submittedName>
        <fullName evidence="2">Uncharacterized protein</fullName>
    </submittedName>
</protein>
<dbReference type="Proteomes" id="UP000541610">
    <property type="component" value="Unassembled WGS sequence"/>
</dbReference>
<comment type="caution">
    <text evidence="2">The sequence shown here is derived from an EMBL/GenBank/DDBJ whole genome shotgun (WGS) entry which is preliminary data.</text>
</comment>
<name>A0A7J6NUT8_PEROL</name>
<evidence type="ECO:0000313" key="3">
    <source>
        <dbReference type="Proteomes" id="UP000541610"/>
    </source>
</evidence>
<feature type="chain" id="PRO_5029477111" evidence="1">
    <location>
        <begin position="19"/>
        <end position="109"/>
    </location>
</feature>
<reference evidence="2 3" key="1">
    <citation type="submission" date="2020-04" db="EMBL/GenBank/DDBJ databases">
        <title>Perkinsus olseni comparative genomics.</title>
        <authorList>
            <person name="Bogema D.R."/>
        </authorList>
    </citation>
    <scope>NUCLEOTIDE SEQUENCE [LARGE SCALE GENOMIC DNA]</scope>
    <source>
        <strain evidence="2">00978-12</strain>
    </source>
</reference>
<gene>
    <name evidence="2" type="ORF">FOZ60_004029</name>
</gene>
<keyword evidence="1" id="KW-0732">Signal</keyword>
<evidence type="ECO:0000313" key="2">
    <source>
        <dbReference type="EMBL" id="KAF4687340.1"/>
    </source>
</evidence>
<accession>A0A7J6NUT8</accession>